<gene>
    <name evidence="3" type="ORF">EYB31_34700</name>
</gene>
<feature type="transmembrane region" description="Helical" evidence="1">
    <location>
        <begin position="83"/>
        <end position="104"/>
    </location>
</feature>
<dbReference type="Proteomes" id="UP000293142">
    <property type="component" value="Unassembled WGS sequence"/>
</dbReference>
<keyword evidence="4" id="KW-1185">Reference proteome</keyword>
<reference evidence="3 4" key="1">
    <citation type="submission" date="2019-02" db="EMBL/GenBank/DDBJ databases">
        <title>Paenibacillus sp. nov., isolated from surface-sterilized tissue of Thalictrum simplex L.</title>
        <authorList>
            <person name="Tuo L."/>
        </authorList>
    </citation>
    <scope>NUCLEOTIDE SEQUENCE [LARGE SCALE GENOMIC DNA]</scope>
    <source>
        <strain evidence="3 4">N2SHLJ1</strain>
    </source>
</reference>
<keyword evidence="2" id="KW-0732">Signal</keyword>
<evidence type="ECO:0000313" key="4">
    <source>
        <dbReference type="Proteomes" id="UP000293142"/>
    </source>
</evidence>
<protein>
    <submittedName>
        <fullName evidence="3">Uncharacterized protein</fullName>
    </submittedName>
</protein>
<dbReference type="OrthoDB" id="2624868at2"/>
<evidence type="ECO:0000256" key="2">
    <source>
        <dbReference type="SAM" id="SignalP"/>
    </source>
</evidence>
<feature type="signal peptide" evidence="2">
    <location>
        <begin position="1"/>
        <end position="28"/>
    </location>
</feature>
<accession>A0A4Q9DGP4</accession>
<feature type="chain" id="PRO_5020663559" evidence="2">
    <location>
        <begin position="29"/>
        <end position="207"/>
    </location>
</feature>
<proteinExistence type="predicted"/>
<dbReference type="EMBL" id="SIRE01000035">
    <property type="protein sequence ID" value="TBL69922.1"/>
    <property type="molecule type" value="Genomic_DNA"/>
</dbReference>
<evidence type="ECO:0000313" key="3">
    <source>
        <dbReference type="EMBL" id="TBL69922.1"/>
    </source>
</evidence>
<comment type="caution">
    <text evidence="3">The sequence shown here is derived from an EMBL/GenBank/DDBJ whole genome shotgun (WGS) entry which is preliminary data.</text>
</comment>
<keyword evidence="1" id="KW-1133">Transmembrane helix</keyword>
<name>A0A4Q9DGP4_9BACL</name>
<feature type="transmembrane region" description="Helical" evidence="1">
    <location>
        <begin position="110"/>
        <end position="128"/>
    </location>
</feature>
<keyword evidence="1" id="KW-0472">Membrane</keyword>
<keyword evidence="1" id="KW-0812">Transmembrane</keyword>
<feature type="transmembrane region" description="Helical" evidence="1">
    <location>
        <begin position="163"/>
        <end position="184"/>
    </location>
</feature>
<evidence type="ECO:0000256" key="1">
    <source>
        <dbReference type="SAM" id="Phobius"/>
    </source>
</evidence>
<organism evidence="3 4">
    <name type="scientific">Paenibacillus thalictri</name>
    <dbReference type="NCBI Taxonomy" id="2527873"/>
    <lineage>
        <taxon>Bacteria</taxon>
        <taxon>Bacillati</taxon>
        <taxon>Bacillota</taxon>
        <taxon>Bacilli</taxon>
        <taxon>Bacillales</taxon>
        <taxon>Paenibacillaceae</taxon>
        <taxon>Paenibacillus</taxon>
    </lineage>
</organism>
<dbReference type="AlphaFoldDB" id="A0A4Q9DGP4"/>
<feature type="transmembrane region" description="Helical" evidence="1">
    <location>
        <begin position="52"/>
        <end position="71"/>
    </location>
</feature>
<feature type="transmembrane region" description="Helical" evidence="1">
    <location>
        <begin position="135"/>
        <end position="157"/>
    </location>
</feature>
<sequence>MNMKRVKSVISTLIVMVSLFAAAPFALAAEHDHNHGTENAVAAGSDSGLISVSAISALTTIVAAATLIIRLRASAPRLSKMTAMMASMAVAMITGLIGGTLLGIWLQSLFFSTVFGVTIGVAAGMLAGQTHSWLAVLDGMLSGVMSGMMGAMLGVMILQEHPLLMILFMDVIMLVAVGSLYQAIAAEDNQSEWQDQQLKTAERTGAE</sequence>